<name>A0A2G9THV1_TELCI</name>
<dbReference type="EMBL" id="KZ371937">
    <property type="protein sequence ID" value="PIO56930.1"/>
    <property type="molecule type" value="Genomic_DNA"/>
</dbReference>
<feature type="compositionally biased region" description="Polar residues" evidence="1">
    <location>
        <begin position="53"/>
        <end position="63"/>
    </location>
</feature>
<organism evidence="2 3">
    <name type="scientific">Teladorsagia circumcincta</name>
    <name type="common">Brown stomach worm</name>
    <name type="synonym">Ostertagia circumcincta</name>
    <dbReference type="NCBI Taxonomy" id="45464"/>
    <lineage>
        <taxon>Eukaryota</taxon>
        <taxon>Metazoa</taxon>
        <taxon>Ecdysozoa</taxon>
        <taxon>Nematoda</taxon>
        <taxon>Chromadorea</taxon>
        <taxon>Rhabditida</taxon>
        <taxon>Rhabditina</taxon>
        <taxon>Rhabditomorpha</taxon>
        <taxon>Strongyloidea</taxon>
        <taxon>Trichostrongylidae</taxon>
        <taxon>Teladorsagia</taxon>
    </lineage>
</organism>
<reference evidence="2 3" key="1">
    <citation type="submission" date="2015-09" db="EMBL/GenBank/DDBJ databases">
        <title>Draft genome of the parasitic nematode Teladorsagia circumcincta isolate WARC Sus (inbred).</title>
        <authorList>
            <person name="Mitreva M."/>
        </authorList>
    </citation>
    <scope>NUCLEOTIDE SEQUENCE [LARGE SCALE GENOMIC DNA]</scope>
    <source>
        <strain evidence="2 3">S</strain>
    </source>
</reference>
<keyword evidence="3" id="KW-1185">Reference proteome</keyword>
<evidence type="ECO:0000313" key="2">
    <source>
        <dbReference type="EMBL" id="PIO56930.1"/>
    </source>
</evidence>
<dbReference type="AlphaFoldDB" id="A0A2G9THV1"/>
<feature type="region of interest" description="Disordered" evidence="1">
    <location>
        <begin position="37"/>
        <end position="63"/>
    </location>
</feature>
<dbReference type="Proteomes" id="UP000230423">
    <property type="component" value="Unassembled WGS sequence"/>
</dbReference>
<gene>
    <name evidence="2" type="ORF">TELCIR_21669</name>
</gene>
<evidence type="ECO:0000256" key="1">
    <source>
        <dbReference type="SAM" id="MobiDB-lite"/>
    </source>
</evidence>
<proteinExistence type="predicted"/>
<sequence>MRECATARITRGARSSRSNGEDDAMVVRMYSMLARKVEHSQKRAEQSSRRRASNTTCLRTSKC</sequence>
<evidence type="ECO:0000313" key="3">
    <source>
        <dbReference type="Proteomes" id="UP000230423"/>
    </source>
</evidence>
<accession>A0A2G9THV1</accession>
<feature type="region of interest" description="Disordered" evidence="1">
    <location>
        <begin position="1"/>
        <end position="21"/>
    </location>
</feature>
<protein>
    <submittedName>
        <fullName evidence="2">Uncharacterized protein</fullName>
    </submittedName>
</protein>
<feature type="compositionally biased region" description="Basic and acidic residues" evidence="1">
    <location>
        <begin position="37"/>
        <end position="48"/>
    </location>
</feature>